<dbReference type="RefSeq" id="WP_148896842.1">
    <property type="nucleotide sequence ID" value="NZ_VNIB01000014.1"/>
</dbReference>
<protein>
    <submittedName>
        <fullName evidence="1">Uncharacterized protein DUF3467</fullName>
    </submittedName>
</protein>
<dbReference type="AlphaFoldDB" id="A0A5D3WH02"/>
<dbReference type="Proteomes" id="UP000324159">
    <property type="component" value="Unassembled WGS sequence"/>
</dbReference>
<dbReference type="InterPro" id="IPR021857">
    <property type="entry name" value="DUF3467"/>
</dbReference>
<evidence type="ECO:0000313" key="2">
    <source>
        <dbReference type="Proteomes" id="UP000324159"/>
    </source>
</evidence>
<reference evidence="1 2" key="1">
    <citation type="submission" date="2019-07" db="EMBL/GenBank/DDBJ databases">
        <title>Genomic Encyclopedia of Type Strains, Phase IV (KMG-IV): sequencing the most valuable type-strain genomes for metagenomic binning, comparative biology and taxonomic classification.</title>
        <authorList>
            <person name="Goeker M."/>
        </authorList>
    </citation>
    <scope>NUCLEOTIDE SEQUENCE [LARGE SCALE GENOMIC DNA]</scope>
    <source>
        <strain evidence="1 2">SS015</strain>
    </source>
</reference>
<dbReference type="EMBL" id="VNIB01000014">
    <property type="protein sequence ID" value="TYO96370.1"/>
    <property type="molecule type" value="Genomic_DNA"/>
</dbReference>
<dbReference type="OrthoDB" id="9813817at2"/>
<comment type="caution">
    <text evidence="1">The sequence shown here is derived from an EMBL/GenBank/DDBJ whole genome shotgun (WGS) entry which is preliminary data.</text>
</comment>
<proteinExistence type="predicted"/>
<evidence type="ECO:0000313" key="1">
    <source>
        <dbReference type="EMBL" id="TYO96370.1"/>
    </source>
</evidence>
<name>A0A5D3WH02_9BACT</name>
<sequence>MSDEKRREIRIEIQLDEETAQGAYANLAVVNHTDAEFVLDFIYVQPQAPRAKVRSRIITSPRHVKRLLRALQDNLDRYEARFGSVEDVAADDPATVGDYH</sequence>
<dbReference type="Pfam" id="PF11950">
    <property type="entry name" value="DUF3467"/>
    <property type="match status" value="1"/>
</dbReference>
<organism evidence="1 2">
    <name type="scientific">Geothermobacter ehrlichii</name>
    <dbReference type="NCBI Taxonomy" id="213224"/>
    <lineage>
        <taxon>Bacteria</taxon>
        <taxon>Pseudomonadati</taxon>
        <taxon>Thermodesulfobacteriota</taxon>
        <taxon>Desulfuromonadia</taxon>
        <taxon>Desulfuromonadales</taxon>
        <taxon>Geothermobacteraceae</taxon>
        <taxon>Geothermobacter</taxon>
    </lineage>
</organism>
<accession>A0A5D3WH02</accession>
<keyword evidence="2" id="KW-1185">Reference proteome</keyword>
<gene>
    <name evidence="1" type="ORF">EDC39_11476</name>
</gene>